<gene>
    <name evidence="1" type="ORF">A7L45_12400</name>
</gene>
<proteinExistence type="predicted"/>
<dbReference type="KEGG" id="ceu:A7L45_12400"/>
<sequence length="74" mass="8249">MSITIGNDVDVNQLKNNPKYGAEYTNKIVPLVTKFAQSGKINVDCYVTFLNEYSRNGFVLGPFLLDPDGKGFKM</sequence>
<organism evidence="1 2">
    <name type="scientific">Clostridium estertheticum subsp. estertheticum</name>
    <dbReference type="NCBI Taxonomy" id="1552"/>
    <lineage>
        <taxon>Bacteria</taxon>
        <taxon>Bacillati</taxon>
        <taxon>Bacillota</taxon>
        <taxon>Clostridia</taxon>
        <taxon>Eubacteriales</taxon>
        <taxon>Clostridiaceae</taxon>
        <taxon>Clostridium</taxon>
    </lineage>
</organism>
<dbReference type="EMBL" id="CP015756">
    <property type="protein sequence ID" value="APC40816.1"/>
    <property type="molecule type" value="Genomic_DNA"/>
</dbReference>
<dbReference type="AlphaFoldDB" id="A0A1J0GIP3"/>
<reference evidence="2" key="1">
    <citation type="journal article" date="2016" name="Front. Microbiol.">
        <title>Complete Genome Sequence of Clostridium estertheticum DSM 8809, a Microbe Identified in Spoiled Vacuum Packed Beef.</title>
        <authorList>
            <person name="Yu Z."/>
            <person name="Gunn L."/>
            <person name="Brennan E."/>
            <person name="Reid R."/>
            <person name="Wall P.G."/>
            <person name="Gaora O.P."/>
            <person name="Hurley D."/>
            <person name="Bolton D."/>
            <person name="Fanning S."/>
        </authorList>
    </citation>
    <scope>NUCLEOTIDE SEQUENCE [LARGE SCALE GENOMIC DNA]</scope>
    <source>
        <strain evidence="2">DSM 8809</strain>
    </source>
</reference>
<protein>
    <submittedName>
        <fullName evidence="1">Uncharacterized protein</fullName>
    </submittedName>
</protein>
<dbReference type="Proteomes" id="UP000182569">
    <property type="component" value="Chromosome"/>
</dbReference>
<evidence type="ECO:0000313" key="1">
    <source>
        <dbReference type="EMBL" id="APC40816.1"/>
    </source>
</evidence>
<accession>A0A1J0GIP3</accession>
<evidence type="ECO:0000313" key="2">
    <source>
        <dbReference type="Proteomes" id="UP000182569"/>
    </source>
</evidence>
<name>A0A1J0GIP3_9CLOT</name>
<dbReference type="RefSeq" id="WP_071613106.1">
    <property type="nucleotide sequence ID" value="NZ_CP015756.1"/>
</dbReference>
<dbReference type="STRING" id="1552.A7L45_12400"/>
<keyword evidence="2" id="KW-1185">Reference proteome</keyword>